<organism evidence="11 12">
    <name type="scientific">Paucimonas lemoignei</name>
    <name type="common">Pseudomonas lemoignei</name>
    <dbReference type="NCBI Taxonomy" id="29443"/>
    <lineage>
        <taxon>Bacteria</taxon>
        <taxon>Pseudomonadati</taxon>
        <taxon>Pseudomonadota</taxon>
        <taxon>Betaproteobacteria</taxon>
        <taxon>Burkholderiales</taxon>
        <taxon>Burkholderiaceae</taxon>
        <taxon>Paucimonas</taxon>
    </lineage>
</organism>
<sequence length="94" mass="10758">MLFLVHMQVNIPDTVPAERATQLKADEKALAQELQRSGKWRHLWRVAGQYANYSVFDVESNDELHNVLMSLPLYPFMKIEVTPLAQHPSAIAKN</sequence>
<evidence type="ECO:0000256" key="5">
    <source>
        <dbReference type="ARBA" id="ARBA00012070"/>
    </source>
</evidence>
<dbReference type="InterPro" id="IPR026029">
    <property type="entry name" value="MLI_dom"/>
</dbReference>
<protein>
    <recommendedName>
        <fullName evidence="5 8">Muconolactone Delta-isomerase</fullName>
        <shortName evidence="9">MIase</shortName>
        <ecNumber evidence="5 8">5.3.3.4</ecNumber>
    </recommendedName>
</protein>
<dbReference type="NCBIfam" id="TIGR03221">
    <property type="entry name" value="muco_delta"/>
    <property type="match status" value="1"/>
</dbReference>
<dbReference type="OrthoDB" id="2889526at2"/>
<dbReference type="UniPathway" id="UPA00157">
    <property type="reaction ID" value="UER00260"/>
</dbReference>
<dbReference type="AlphaFoldDB" id="A0A4R3HQZ1"/>
<evidence type="ECO:0000256" key="2">
    <source>
        <dbReference type="ARBA" id="ARBA00005193"/>
    </source>
</evidence>
<evidence type="ECO:0000256" key="6">
    <source>
        <dbReference type="ARBA" id="ARBA00022797"/>
    </source>
</evidence>
<dbReference type="Pfam" id="PF02426">
    <property type="entry name" value="MIase"/>
    <property type="match status" value="1"/>
</dbReference>
<dbReference type="Gene3D" id="3.30.70.1060">
    <property type="entry name" value="Dimeric alpha+beta barrel"/>
    <property type="match status" value="1"/>
</dbReference>
<feature type="domain" description="Muconolactone isomerase" evidence="10">
    <location>
        <begin position="1"/>
        <end position="89"/>
    </location>
</feature>
<keyword evidence="12" id="KW-1185">Reference proteome</keyword>
<comment type="similarity">
    <text evidence="3 9">Belongs to the muconolactone Delta-isomerase family.</text>
</comment>
<name>A0A4R3HQZ1_PAULE</name>
<evidence type="ECO:0000256" key="4">
    <source>
        <dbReference type="ARBA" id="ARBA00011365"/>
    </source>
</evidence>
<keyword evidence="6 9" id="KW-0058">Aromatic hydrocarbons catabolism</keyword>
<dbReference type="EMBL" id="SLZQ01000015">
    <property type="protein sequence ID" value="TCS33732.1"/>
    <property type="molecule type" value="Genomic_DNA"/>
</dbReference>
<comment type="pathway">
    <text evidence="2 9">Aromatic compound metabolism; beta-ketoadipate pathway; 5-oxo-4,5-dihydro-2-furylacetate from catechol: step 3/3.</text>
</comment>
<dbReference type="InterPro" id="IPR003464">
    <property type="entry name" value="Muconolactone_d_Isoase"/>
</dbReference>
<evidence type="ECO:0000256" key="8">
    <source>
        <dbReference type="NCBIfam" id="TIGR03221"/>
    </source>
</evidence>
<accession>A0A4R3HQZ1</accession>
<dbReference type="RefSeq" id="WP_132260070.1">
    <property type="nucleotide sequence ID" value="NZ_SLZQ01000015.1"/>
</dbReference>
<dbReference type="EC" id="5.3.3.4" evidence="5 8"/>
<comment type="subunit">
    <text evidence="4">Homodecamer.</text>
</comment>
<evidence type="ECO:0000256" key="9">
    <source>
        <dbReference type="PIRNR" id="PIRNR001486"/>
    </source>
</evidence>
<dbReference type="SUPFAM" id="SSF54909">
    <property type="entry name" value="Dimeric alpha+beta barrel"/>
    <property type="match status" value="1"/>
</dbReference>
<evidence type="ECO:0000313" key="11">
    <source>
        <dbReference type="EMBL" id="TCS33732.1"/>
    </source>
</evidence>
<evidence type="ECO:0000313" key="12">
    <source>
        <dbReference type="Proteomes" id="UP000295382"/>
    </source>
</evidence>
<dbReference type="GO" id="GO:0016159">
    <property type="term" value="F:muconolactone delta-isomerase activity"/>
    <property type="evidence" value="ECO:0007669"/>
    <property type="project" value="UniProtKB-UniRule"/>
</dbReference>
<proteinExistence type="inferred from homology"/>
<comment type="catalytic activity">
    <reaction evidence="1 9">
        <text>(S)-muconolactone = (4,5-dihydro-5-oxofuran-2-yl)-acetate</text>
        <dbReference type="Rhea" id="RHEA:12348"/>
        <dbReference type="ChEBI" id="CHEBI:58425"/>
        <dbReference type="ChEBI" id="CHEBI:58736"/>
        <dbReference type="EC" id="5.3.3.4"/>
    </reaction>
</comment>
<evidence type="ECO:0000259" key="10">
    <source>
        <dbReference type="Pfam" id="PF02426"/>
    </source>
</evidence>
<comment type="caution">
    <text evidence="11">The sequence shown here is derived from an EMBL/GenBank/DDBJ whole genome shotgun (WGS) entry which is preliminary data.</text>
</comment>
<evidence type="ECO:0000256" key="1">
    <source>
        <dbReference type="ARBA" id="ARBA00001739"/>
    </source>
</evidence>
<dbReference type="PIRSF" id="PIRSF001486">
    <property type="entry name" value="CatC"/>
    <property type="match status" value="1"/>
</dbReference>
<evidence type="ECO:0000256" key="3">
    <source>
        <dbReference type="ARBA" id="ARBA00010882"/>
    </source>
</evidence>
<keyword evidence="7 9" id="KW-0413">Isomerase</keyword>
<gene>
    <name evidence="11" type="ORF">EDC30_11522</name>
</gene>
<dbReference type="Proteomes" id="UP000295382">
    <property type="component" value="Unassembled WGS sequence"/>
</dbReference>
<dbReference type="GO" id="GO:0042952">
    <property type="term" value="P:beta-ketoadipate pathway"/>
    <property type="evidence" value="ECO:0007669"/>
    <property type="project" value="UniProtKB-UniRule"/>
</dbReference>
<reference evidence="11 12" key="1">
    <citation type="submission" date="2019-03" db="EMBL/GenBank/DDBJ databases">
        <title>Genomic Encyclopedia of Type Strains, Phase IV (KMG-IV): sequencing the most valuable type-strain genomes for metagenomic binning, comparative biology and taxonomic classification.</title>
        <authorList>
            <person name="Goeker M."/>
        </authorList>
    </citation>
    <scope>NUCLEOTIDE SEQUENCE [LARGE SCALE GENOMIC DNA]</scope>
    <source>
        <strain evidence="11 12">DSM 7445</strain>
    </source>
</reference>
<evidence type="ECO:0000256" key="7">
    <source>
        <dbReference type="ARBA" id="ARBA00023235"/>
    </source>
</evidence>
<dbReference type="InterPro" id="IPR011008">
    <property type="entry name" value="Dimeric_a/b-barrel"/>
</dbReference>